<dbReference type="Gene3D" id="3.40.50.720">
    <property type="entry name" value="NAD(P)-binding Rossmann-like Domain"/>
    <property type="match status" value="1"/>
</dbReference>
<evidence type="ECO:0000313" key="2">
    <source>
        <dbReference type="Proteomes" id="UP000218690"/>
    </source>
</evidence>
<gene>
    <name evidence="1" type="ORF">COM45_03215</name>
</gene>
<dbReference type="SUPFAM" id="SSF51735">
    <property type="entry name" value="NAD(P)-binding Rossmann-fold domains"/>
    <property type="match status" value="1"/>
</dbReference>
<sequence>MQLLDGQAVTNLRTPAVSVATIVDFLEGPGNASSTANEPLRVVIFVALGSHTPDARELSGELVGASTVIVEDLDATFVEGGDVIQAEAEGFIERKDVVSMAEIIRGDVTGLLAGPRHER</sequence>
<proteinExistence type="predicted"/>
<organism evidence="1 2">
    <name type="scientific">Corynebacterium accolens</name>
    <dbReference type="NCBI Taxonomy" id="38284"/>
    <lineage>
        <taxon>Bacteria</taxon>
        <taxon>Bacillati</taxon>
        <taxon>Actinomycetota</taxon>
        <taxon>Actinomycetes</taxon>
        <taxon>Mycobacteriales</taxon>
        <taxon>Corynebacteriaceae</taxon>
        <taxon>Corynebacterium</taxon>
    </lineage>
</organism>
<accession>A0A2A4ALN9</accession>
<dbReference type="EMBL" id="NWBP01000011">
    <property type="protein sequence ID" value="PCC83381.1"/>
    <property type="molecule type" value="Genomic_DNA"/>
</dbReference>
<name>A0A2A4ALN9_9CORY</name>
<dbReference type="InterPro" id="IPR036291">
    <property type="entry name" value="NAD(P)-bd_dom_sf"/>
</dbReference>
<dbReference type="AlphaFoldDB" id="A0A2A4ALN9"/>
<dbReference type="Proteomes" id="UP000218690">
    <property type="component" value="Unassembled WGS sequence"/>
</dbReference>
<evidence type="ECO:0000313" key="1">
    <source>
        <dbReference type="EMBL" id="PCC83381.1"/>
    </source>
</evidence>
<comment type="caution">
    <text evidence="1">The sequence shown here is derived from an EMBL/GenBank/DDBJ whole genome shotgun (WGS) entry which is preliminary data.</text>
</comment>
<protein>
    <submittedName>
        <fullName evidence="1">Uncharacterized protein</fullName>
    </submittedName>
</protein>
<reference evidence="1 2" key="1">
    <citation type="submission" date="2017-09" db="EMBL/GenBank/DDBJ databases">
        <title>Draft Genome Sequence of Corynebacterium accolens AH4003.</title>
        <authorList>
            <person name="Chen Y."/>
            <person name="Oosthuysen W.F."/>
            <person name="Kelley S."/>
            <person name="Horswill A."/>
        </authorList>
    </citation>
    <scope>NUCLEOTIDE SEQUENCE [LARGE SCALE GENOMIC DNA]</scope>
    <source>
        <strain evidence="1 2">AH4003</strain>
    </source>
</reference>